<keyword evidence="2" id="KW-1133">Transmembrane helix</keyword>
<evidence type="ECO:0000313" key="3">
    <source>
        <dbReference type="EMBL" id="CAJ0608650.1"/>
    </source>
</evidence>
<evidence type="ECO:0000256" key="1">
    <source>
        <dbReference type="ARBA" id="ARBA00005375"/>
    </source>
</evidence>
<evidence type="ECO:0000313" key="4">
    <source>
        <dbReference type="Proteomes" id="UP001176961"/>
    </source>
</evidence>
<name>A0AA36HD76_CYLNA</name>
<dbReference type="InterPro" id="IPR050645">
    <property type="entry name" value="Histidine_acid_phosphatase"/>
</dbReference>
<accession>A0AA36HD76</accession>
<comment type="similarity">
    <text evidence="1">Belongs to the histidine acid phosphatase family.</text>
</comment>
<organism evidence="3 4">
    <name type="scientific">Cylicocyclus nassatus</name>
    <name type="common">Nematode worm</name>
    <dbReference type="NCBI Taxonomy" id="53992"/>
    <lineage>
        <taxon>Eukaryota</taxon>
        <taxon>Metazoa</taxon>
        <taxon>Ecdysozoa</taxon>
        <taxon>Nematoda</taxon>
        <taxon>Chromadorea</taxon>
        <taxon>Rhabditida</taxon>
        <taxon>Rhabditina</taxon>
        <taxon>Rhabditomorpha</taxon>
        <taxon>Strongyloidea</taxon>
        <taxon>Strongylidae</taxon>
        <taxon>Cylicocyclus</taxon>
    </lineage>
</organism>
<keyword evidence="2" id="KW-0812">Transmembrane</keyword>
<dbReference type="Proteomes" id="UP001176961">
    <property type="component" value="Unassembled WGS sequence"/>
</dbReference>
<dbReference type="SUPFAM" id="SSF53254">
    <property type="entry name" value="Phosphoglycerate mutase-like"/>
    <property type="match status" value="1"/>
</dbReference>
<keyword evidence="2" id="KW-0472">Membrane</keyword>
<feature type="transmembrane region" description="Helical" evidence="2">
    <location>
        <begin position="38"/>
        <end position="56"/>
    </location>
</feature>
<dbReference type="PANTHER" id="PTHR11567:SF187">
    <property type="entry name" value="2,3-BISPHOSPHOGLYCERATE 3-PHOSPHATASE"/>
    <property type="match status" value="1"/>
</dbReference>
<keyword evidence="4" id="KW-1185">Reference proteome</keyword>
<evidence type="ECO:0000256" key="2">
    <source>
        <dbReference type="SAM" id="Phobius"/>
    </source>
</evidence>
<dbReference type="GO" id="GO:0016791">
    <property type="term" value="F:phosphatase activity"/>
    <property type="evidence" value="ECO:0007669"/>
    <property type="project" value="TreeGrafter"/>
</dbReference>
<protein>
    <recommendedName>
        <fullName evidence="5">Acid phosphatase-like protein 2</fullName>
    </recommendedName>
</protein>
<sequence length="494" mass="57123">MGFCRWIWDSVDVANNQHQQRLLMSYSPQGKMRQMRRLRFCVVALVVMLVTYWFIFGDEDSVTTRSSPVTPPEWAEMCEFLERKWQGSEGQIADTGFRLRGIAIGFRHGERSPLITTYDREGCLPFREEDRKDFQQYRSLVSSDDFQFFLRHDKMFENFAFAPSHSECSPGQMTAEGALQHVKLGNYMRKKYSSSSIFAPESRLNVFVTSSPFNRTYQSAIAFTSSFLYPLRVTIPQVFIRASNFTFMCTSRDCQCYPAKQWRLQYEEEHAQYFRERSPEHLRVIAAALKTHPNFNKTIDPFQMIDVALGSYICRRRALPCFGKGNCLDYGFMSELVKETTIRGQVMYDEQSRYIAQKLQLVEAYGVLYHIVEAVEKLRRFAHTNIIQVFSGHDVMLAPLLRVMGVPFVDPPHYASHIVIEFYEPIISSSAKDPIHLRFIYNGVDITNSISFCESHTKEAGLCPAQQLEEFVQKRIFSLLGVSSLRDICDIAAQ</sequence>
<dbReference type="AlphaFoldDB" id="A0AA36HD76"/>
<proteinExistence type="inferred from homology"/>
<dbReference type="CDD" id="cd07061">
    <property type="entry name" value="HP_HAP_like"/>
    <property type="match status" value="1"/>
</dbReference>
<dbReference type="PANTHER" id="PTHR11567">
    <property type="entry name" value="ACID PHOSPHATASE-RELATED"/>
    <property type="match status" value="1"/>
</dbReference>
<dbReference type="EMBL" id="CATQJL010000316">
    <property type="protein sequence ID" value="CAJ0608650.1"/>
    <property type="molecule type" value="Genomic_DNA"/>
</dbReference>
<gene>
    <name evidence="3" type="ORF">CYNAS_LOCUS20633</name>
</gene>
<dbReference type="InterPro" id="IPR029033">
    <property type="entry name" value="His_PPase_superfam"/>
</dbReference>
<evidence type="ECO:0008006" key="5">
    <source>
        <dbReference type="Google" id="ProtNLM"/>
    </source>
</evidence>
<comment type="caution">
    <text evidence="3">The sequence shown here is derived from an EMBL/GenBank/DDBJ whole genome shotgun (WGS) entry which is preliminary data.</text>
</comment>
<dbReference type="Gene3D" id="3.40.50.1240">
    <property type="entry name" value="Phosphoglycerate mutase-like"/>
    <property type="match status" value="1"/>
</dbReference>
<reference evidence="3" key="1">
    <citation type="submission" date="2023-07" db="EMBL/GenBank/DDBJ databases">
        <authorList>
            <consortium name="CYATHOMIX"/>
        </authorList>
    </citation>
    <scope>NUCLEOTIDE SEQUENCE</scope>
    <source>
        <strain evidence="3">N/A</strain>
    </source>
</reference>
<dbReference type="Pfam" id="PF00328">
    <property type="entry name" value="His_Phos_2"/>
    <property type="match status" value="1"/>
</dbReference>
<dbReference type="InterPro" id="IPR000560">
    <property type="entry name" value="His_Pase_clade-2"/>
</dbReference>